<dbReference type="Gene3D" id="3.40.1210.10">
    <property type="entry name" value="Survival protein SurE-like phosphatase/nucleotidase"/>
    <property type="match status" value="1"/>
</dbReference>
<comment type="similarity">
    <text evidence="2">Belongs to the SurE nucleotidase family.</text>
</comment>
<dbReference type="InterPro" id="IPR030048">
    <property type="entry name" value="SurE"/>
</dbReference>
<evidence type="ECO:0000259" key="6">
    <source>
        <dbReference type="Pfam" id="PF01975"/>
    </source>
</evidence>
<feature type="domain" description="Survival protein SurE-like phosphatase/nucleotidase" evidence="6">
    <location>
        <begin position="5"/>
        <end position="197"/>
    </location>
</feature>
<reference evidence="7 8" key="1">
    <citation type="submission" date="2016-11" db="EMBL/GenBank/DDBJ databases">
        <authorList>
            <person name="Jaros S."/>
            <person name="Januszkiewicz K."/>
            <person name="Wedrychowicz H."/>
        </authorList>
    </citation>
    <scope>NUCLEOTIDE SEQUENCE [LARGE SCALE GENOMIC DNA]</scope>
    <source>
        <strain evidence="7 8">DSM 17477</strain>
    </source>
</reference>
<dbReference type="Pfam" id="PF01975">
    <property type="entry name" value="SurE"/>
    <property type="match status" value="1"/>
</dbReference>
<dbReference type="InterPro" id="IPR002828">
    <property type="entry name" value="SurE-like_Pase/nucleotidase"/>
</dbReference>
<evidence type="ECO:0000313" key="7">
    <source>
        <dbReference type="EMBL" id="SHJ39529.1"/>
    </source>
</evidence>
<keyword evidence="4" id="KW-0479">Metal-binding</keyword>
<dbReference type="GO" id="GO:0008253">
    <property type="term" value="F:5'-nucleotidase activity"/>
    <property type="evidence" value="ECO:0007669"/>
    <property type="project" value="UniProtKB-EC"/>
</dbReference>
<dbReference type="PANTHER" id="PTHR30457">
    <property type="entry name" value="5'-NUCLEOTIDASE SURE"/>
    <property type="match status" value="1"/>
</dbReference>
<keyword evidence="8" id="KW-1185">Reference proteome</keyword>
<sequence>MRPYILITNDDGILSPGIKAAVRAVKSVADILIVAPRFQQTGMGRSFPRNEDTGIIEKICLDANQSIYGYGVHGSPAQAVAHGILELASRKPDLCISGINYGVNLGISLTCSGTIGAAYEAFSHGIKTIAFSYEVPLNEQRTENFMEIDWTIVEKTIKKIVLDVLENGFADEISIYNVNIPNSVEMDTEIRMTTQSRFSHSIFKAPDRKKFDERLILETVPDPMVEFAEKESDIYAIEHDRIVSVTPLGWKQSII</sequence>
<dbReference type="NCBIfam" id="TIGR00087">
    <property type="entry name" value="surE"/>
    <property type="match status" value="1"/>
</dbReference>
<evidence type="ECO:0000313" key="8">
    <source>
        <dbReference type="Proteomes" id="UP000184052"/>
    </source>
</evidence>
<organism evidence="7 8">
    <name type="scientific">Dethiosulfatibacter aminovorans DSM 17477</name>
    <dbReference type="NCBI Taxonomy" id="1121476"/>
    <lineage>
        <taxon>Bacteria</taxon>
        <taxon>Bacillati</taxon>
        <taxon>Bacillota</taxon>
        <taxon>Tissierellia</taxon>
        <taxon>Dethiosulfatibacter</taxon>
    </lineage>
</organism>
<dbReference type="GO" id="GO:0046872">
    <property type="term" value="F:metal ion binding"/>
    <property type="evidence" value="ECO:0007669"/>
    <property type="project" value="UniProtKB-KW"/>
</dbReference>
<dbReference type="SUPFAM" id="SSF64167">
    <property type="entry name" value="SurE-like"/>
    <property type="match status" value="1"/>
</dbReference>
<gene>
    <name evidence="7" type="ORF">SAMN02745751_02457</name>
</gene>
<protein>
    <recommendedName>
        <fullName evidence="3">5'-nucleotidase</fullName>
        <ecNumber evidence="3">3.1.3.5</ecNumber>
    </recommendedName>
</protein>
<evidence type="ECO:0000256" key="3">
    <source>
        <dbReference type="ARBA" id="ARBA00012643"/>
    </source>
</evidence>
<evidence type="ECO:0000256" key="1">
    <source>
        <dbReference type="ARBA" id="ARBA00000815"/>
    </source>
</evidence>
<dbReference type="RefSeq" id="WP_073049876.1">
    <property type="nucleotide sequence ID" value="NZ_FQZL01000019.1"/>
</dbReference>
<evidence type="ECO:0000256" key="4">
    <source>
        <dbReference type="ARBA" id="ARBA00022723"/>
    </source>
</evidence>
<keyword evidence="5" id="KW-0378">Hydrolase</keyword>
<name>A0A1M6IYL1_9FIRM</name>
<dbReference type="PANTHER" id="PTHR30457:SF0">
    <property type="entry name" value="PHOSPHATASE, PUTATIVE (AFU_ORTHOLOGUE AFUA_4G01070)-RELATED"/>
    <property type="match status" value="1"/>
</dbReference>
<dbReference type="AlphaFoldDB" id="A0A1M6IYL1"/>
<evidence type="ECO:0000256" key="2">
    <source>
        <dbReference type="ARBA" id="ARBA00011062"/>
    </source>
</evidence>
<dbReference type="Proteomes" id="UP000184052">
    <property type="component" value="Unassembled WGS sequence"/>
</dbReference>
<evidence type="ECO:0000256" key="5">
    <source>
        <dbReference type="ARBA" id="ARBA00022801"/>
    </source>
</evidence>
<accession>A0A1M6IYL1</accession>
<proteinExistence type="inferred from homology"/>
<dbReference type="EMBL" id="FQZL01000019">
    <property type="protein sequence ID" value="SHJ39529.1"/>
    <property type="molecule type" value="Genomic_DNA"/>
</dbReference>
<comment type="catalytic activity">
    <reaction evidence="1">
        <text>a ribonucleoside 5'-phosphate + H2O = a ribonucleoside + phosphate</text>
        <dbReference type="Rhea" id="RHEA:12484"/>
        <dbReference type="ChEBI" id="CHEBI:15377"/>
        <dbReference type="ChEBI" id="CHEBI:18254"/>
        <dbReference type="ChEBI" id="CHEBI:43474"/>
        <dbReference type="ChEBI" id="CHEBI:58043"/>
        <dbReference type="EC" id="3.1.3.5"/>
    </reaction>
</comment>
<dbReference type="InterPro" id="IPR036523">
    <property type="entry name" value="SurE-like_sf"/>
</dbReference>
<dbReference type="STRING" id="1121476.SAMN02745751_02457"/>
<dbReference type="EC" id="3.1.3.5" evidence="3"/>